<dbReference type="OrthoDB" id="10332118at2759"/>
<feature type="region of interest" description="Disordered" evidence="1">
    <location>
        <begin position="77"/>
        <end position="109"/>
    </location>
</feature>
<dbReference type="Proteomes" id="UP000355283">
    <property type="component" value="Unassembled WGS sequence"/>
</dbReference>
<comment type="caution">
    <text evidence="2">The sequence shown here is derived from an EMBL/GenBank/DDBJ whole genome shotgun (WGS) entry which is preliminary data.</text>
</comment>
<dbReference type="EMBL" id="SDOX01000018">
    <property type="protein sequence ID" value="TFJ84706.1"/>
    <property type="molecule type" value="Genomic_DNA"/>
</dbReference>
<name>A0A4D9D059_9STRA</name>
<proteinExistence type="predicted"/>
<dbReference type="AlphaFoldDB" id="A0A4D9D059"/>
<evidence type="ECO:0000313" key="2">
    <source>
        <dbReference type="EMBL" id="TFJ84706.1"/>
    </source>
</evidence>
<protein>
    <submittedName>
        <fullName evidence="2">Uncharacterized protein</fullName>
    </submittedName>
</protein>
<reference evidence="2 3" key="1">
    <citation type="submission" date="2019-01" db="EMBL/GenBank/DDBJ databases">
        <title>Nuclear Genome Assembly of the Microalgal Biofuel strain Nannochloropsis salina CCMP1776.</title>
        <authorList>
            <person name="Hovde B."/>
        </authorList>
    </citation>
    <scope>NUCLEOTIDE SEQUENCE [LARGE SCALE GENOMIC DNA]</scope>
    <source>
        <strain evidence="2 3">CCMP1776</strain>
    </source>
</reference>
<feature type="compositionally biased region" description="Low complexity" evidence="1">
    <location>
        <begin position="1"/>
        <end position="11"/>
    </location>
</feature>
<feature type="compositionally biased region" description="Basic residues" evidence="1">
    <location>
        <begin position="30"/>
        <end position="40"/>
    </location>
</feature>
<accession>A0A4D9D059</accession>
<keyword evidence="3" id="KW-1185">Reference proteome</keyword>
<evidence type="ECO:0000256" key="1">
    <source>
        <dbReference type="SAM" id="MobiDB-lite"/>
    </source>
</evidence>
<feature type="region of interest" description="Disordered" evidence="1">
    <location>
        <begin position="1"/>
        <end position="59"/>
    </location>
</feature>
<organism evidence="2 3">
    <name type="scientific">Nannochloropsis salina CCMP1776</name>
    <dbReference type="NCBI Taxonomy" id="1027361"/>
    <lineage>
        <taxon>Eukaryota</taxon>
        <taxon>Sar</taxon>
        <taxon>Stramenopiles</taxon>
        <taxon>Ochrophyta</taxon>
        <taxon>Eustigmatophyceae</taxon>
        <taxon>Eustigmatales</taxon>
        <taxon>Monodopsidaceae</taxon>
        <taxon>Microchloropsis</taxon>
        <taxon>Microchloropsis salina</taxon>
    </lineage>
</organism>
<sequence length="149" mass="15968">MVSKSSGSKSSSKGRRPSGRSMNDRGRYLPAHKKGGRYSHRNFVTPLHKMPMVNTKKPSAGKINAGAVAARQQKAALAATTASQAPLRHSSRLTGDGNRRRVKSSNKELFSATSVEHLGKRPKAATPSLVDNVRNVLASIVGRFTSSFA</sequence>
<gene>
    <name evidence="2" type="ORF">NSK_004170</name>
</gene>
<evidence type="ECO:0000313" key="3">
    <source>
        <dbReference type="Proteomes" id="UP000355283"/>
    </source>
</evidence>